<dbReference type="Proteomes" id="UP000241587">
    <property type="component" value="Unassembled WGS sequence"/>
</dbReference>
<name>A0A2T4GYA2_FUSCU</name>
<dbReference type="Proteomes" id="UP000663297">
    <property type="component" value="Chromosome 2"/>
</dbReference>
<evidence type="ECO:0000259" key="1">
    <source>
        <dbReference type="Pfam" id="PF20255"/>
    </source>
</evidence>
<dbReference type="OrthoDB" id="3182339at2759"/>
<feature type="domain" description="DUF6606" evidence="1">
    <location>
        <begin position="12"/>
        <end position="157"/>
    </location>
</feature>
<sequence length="158" mass="17492">MAKDDPALLGALFHHLVLPPKLPRKVDGDNIEMKRSLGCRLLCASRIVCGAGDSKVWERLKASLEATIDLHVGNFSQEDLWNSLMDVRHSRGAIWLAIHLEPQNAALIVHMDDGGENVIFEEFQTAAPVADVLKTENALTWDFPSRAIAIPTSEFTDH</sequence>
<keyword evidence="4" id="KW-1185">Reference proteome</keyword>
<dbReference type="EMBL" id="PVEM01000005">
    <property type="protein sequence ID" value="PTD08524.1"/>
    <property type="molecule type" value="Genomic_DNA"/>
</dbReference>
<proteinExistence type="predicted"/>
<evidence type="ECO:0000313" key="3">
    <source>
        <dbReference type="EMBL" id="QPC62932.1"/>
    </source>
</evidence>
<reference evidence="3" key="2">
    <citation type="submission" date="2020-11" db="EMBL/GenBank/DDBJ databases">
        <title>The chromosome-scale genome resource for two endophytic Fusarium species: F. culmorum and F. pseudograminearum.</title>
        <authorList>
            <person name="Yuan Z."/>
        </authorList>
    </citation>
    <scope>NUCLEOTIDE SEQUENCE</scope>
    <source>
        <strain evidence="3">Class2-1B</strain>
    </source>
</reference>
<dbReference type="AlphaFoldDB" id="A0A2T4GYA2"/>
<dbReference type="Pfam" id="PF20255">
    <property type="entry name" value="DUF6606"/>
    <property type="match status" value="1"/>
</dbReference>
<accession>A0A2T4GYA2</accession>
<reference evidence="2 4" key="1">
    <citation type="submission" date="2018-02" db="EMBL/GenBank/DDBJ databases">
        <title>Fusarium culmorum secondary metabolites in fungal-bacterial-plant interactions.</title>
        <authorList>
            <person name="Schmidt R."/>
        </authorList>
    </citation>
    <scope>NUCLEOTIDE SEQUENCE [LARGE SCALE GENOMIC DNA]</scope>
    <source>
        <strain evidence="2 4">PV</strain>
    </source>
</reference>
<gene>
    <name evidence="2" type="ORF">FCULG_00012523</name>
    <name evidence="3" type="ORF">HYE67_005163</name>
</gene>
<protein>
    <recommendedName>
        <fullName evidence="1">DUF6606 domain-containing protein</fullName>
    </recommendedName>
</protein>
<organism evidence="2 4">
    <name type="scientific">Fusarium culmorum</name>
    <dbReference type="NCBI Taxonomy" id="5516"/>
    <lineage>
        <taxon>Eukaryota</taxon>
        <taxon>Fungi</taxon>
        <taxon>Dikarya</taxon>
        <taxon>Ascomycota</taxon>
        <taxon>Pezizomycotina</taxon>
        <taxon>Sordariomycetes</taxon>
        <taxon>Hypocreomycetidae</taxon>
        <taxon>Hypocreales</taxon>
        <taxon>Nectriaceae</taxon>
        <taxon>Fusarium</taxon>
    </lineage>
</organism>
<evidence type="ECO:0000313" key="4">
    <source>
        <dbReference type="Proteomes" id="UP000241587"/>
    </source>
</evidence>
<dbReference type="EMBL" id="CP064748">
    <property type="protein sequence ID" value="QPC62932.1"/>
    <property type="molecule type" value="Genomic_DNA"/>
</dbReference>
<evidence type="ECO:0000313" key="2">
    <source>
        <dbReference type="EMBL" id="PTD08524.1"/>
    </source>
</evidence>
<dbReference type="InterPro" id="IPR046541">
    <property type="entry name" value="DUF6606"/>
</dbReference>